<feature type="domain" description="DUF512" evidence="1">
    <location>
        <begin position="1"/>
        <end position="63"/>
    </location>
</feature>
<proteinExistence type="predicted"/>
<gene>
    <name evidence="2" type="ORF">S01H1_68317</name>
</gene>
<dbReference type="Pfam" id="PF04459">
    <property type="entry name" value="DUF512"/>
    <property type="match status" value="1"/>
</dbReference>
<evidence type="ECO:0000259" key="1">
    <source>
        <dbReference type="Pfam" id="PF04459"/>
    </source>
</evidence>
<evidence type="ECO:0000313" key="2">
    <source>
        <dbReference type="EMBL" id="GAG31184.1"/>
    </source>
</evidence>
<dbReference type="InterPro" id="IPR007549">
    <property type="entry name" value="DUF512"/>
</dbReference>
<name>X0WJP0_9ZZZZ</name>
<dbReference type="AlphaFoldDB" id="X0WJP0"/>
<protein>
    <recommendedName>
        <fullName evidence="1">DUF512 domain-containing protein</fullName>
    </recommendedName>
</protein>
<comment type="caution">
    <text evidence="2">The sequence shown here is derived from an EMBL/GenBank/DDBJ whole genome shotgun (WGS) entry which is preliminary data.</text>
</comment>
<sequence length="75" mass="7695">FGPTVTVSGLLTGRDVIEALRNCDLGDLVFLPRAMFDASGELTLDDMSPAAIAEGLGVRVEVAGTMGEVVASLSV</sequence>
<organism evidence="2">
    <name type="scientific">marine sediment metagenome</name>
    <dbReference type="NCBI Taxonomy" id="412755"/>
    <lineage>
        <taxon>unclassified sequences</taxon>
        <taxon>metagenomes</taxon>
        <taxon>ecological metagenomes</taxon>
    </lineage>
</organism>
<accession>X0WJP0</accession>
<feature type="non-terminal residue" evidence="2">
    <location>
        <position position="1"/>
    </location>
</feature>
<dbReference type="EMBL" id="BARS01045302">
    <property type="protein sequence ID" value="GAG31184.1"/>
    <property type="molecule type" value="Genomic_DNA"/>
</dbReference>
<reference evidence="2" key="1">
    <citation type="journal article" date="2014" name="Front. Microbiol.">
        <title>High frequency of phylogenetically diverse reductive dehalogenase-homologous genes in deep subseafloor sedimentary metagenomes.</title>
        <authorList>
            <person name="Kawai M."/>
            <person name="Futagami T."/>
            <person name="Toyoda A."/>
            <person name="Takaki Y."/>
            <person name="Nishi S."/>
            <person name="Hori S."/>
            <person name="Arai W."/>
            <person name="Tsubouchi T."/>
            <person name="Morono Y."/>
            <person name="Uchiyama I."/>
            <person name="Ito T."/>
            <person name="Fujiyama A."/>
            <person name="Inagaki F."/>
            <person name="Takami H."/>
        </authorList>
    </citation>
    <scope>NUCLEOTIDE SEQUENCE</scope>
    <source>
        <strain evidence="2">Expedition CK06-06</strain>
    </source>
</reference>